<dbReference type="GO" id="GO:0008870">
    <property type="term" value="F:galactoside O-acetyltransferase activity"/>
    <property type="evidence" value="ECO:0007669"/>
    <property type="project" value="TreeGrafter"/>
</dbReference>
<dbReference type="EMBL" id="CP046246">
    <property type="protein sequence ID" value="QGP77257.1"/>
    <property type="molecule type" value="Genomic_DNA"/>
</dbReference>
<evidence type="ECO:0000256" key="2">
    <source>
        <dbReference type="ARBA" id="ARBA00022679"/>
    </source>
</evidence>
<gene>
    <name evidence="7" type="ORF">GLW17_10920</name>
</gene>
<dbReference type="PANTHER" id="PTHR43017">
    <property type="entry name" value="GALACTOSIDE O-ACETYLTRANSFERASE"/>
    <property type="match status" value="1"/>
</dbReference>
<evidence type="ECO:0000256" key="3">
    <source>
        <dbReference type="ARBA" id="ARBA00022737"/>
    </source>
</evidence>
<dbReference type="InterPro" id="IPR024688">
    <property type="entry name" value="Mac_dom"/>
</dbReference>
<evidence type="ECO:0000313" key="7">
    <source>
        <dbReference type="EMBL" id="QGP77257.1"/>
    </source>
</evidence>
<proteinExistence type="inferred from homology"/>
<reference evidence="7 8" key="1">
    <citation type="submission" date="2019-11" db="EMBL/GenBank/DDBJ databases">
        <authorList>
            <person name="Kim E."/>
            <person name="Lee J."/>
            <person name="Jeon K."/>
            <person name="Lee Y."/>
        </authorList>
    </citation>
    <scope>NUCLEOTIDE SEQUENCE [LARGE SCALE GENOMIC DNA]</scope>
    <source>
        <strain evidence="7 8">YJ1</strain>
    </source>
</reference>
<evidence type="ECO:0000259" key="6">
    <source>
        <dbReference type="SMART" id="SM01266"/>
    </source>
</evidence>
<dbReference type="KEGG" id="tey:GLW17_10920"/>
<dbReference type="RefSeq" id="WP_103083441.1">
    <property type="nucleotide sequence ID" value="NZ_BLRM01000077.1"/>
</dbReference>
<organism evidence="7 8">
    <name type="scientific">Tetragenococcus halophilus</name>
    <name type="common">Pediococcus halophilus</name>
    <dbReference type="NCBI Taxonomy" id="51669"/>
    <lineage>
        <taxon>Bacteria</taxon>
        <taxon>Bacillati</taxon>
        <taxon>Bacillota</taxon>
        <taxon>Bacilli</taxon>
        <taxon>Lactobacillales</taxon>
        <taxon>Enterococcaceae</taxon>
        <taxon>Tetragenococcus</taxon>
    </lineage>
</organism>
<dbReference type="SMART" id="SM01266">
    <property type="entry name" value="Mac"/>
    <property type="match status" value="1"/>
</dbReference>
<dbReference type="Gene3D" id="2.160.10.10">
    <property type="entry name" value="Hexapeptide repeat proteins"/>
    <property type="match status" value="1"/>
</dbReference>
<evidence type="ECO:0000313" key="8">
    <source>
        <dbReference type="Proteomes" id="UP000427886"/>
    </source>
</evidence>
<keyword evidence="2 5" id="KW-0808">Transferase</keyword>
<dbReference type="Proteomes" id="UP000427886">
    <property type="component" value="Chromosome"/>
</dbReference>
<evidence type="ECO:0000256" key="5">
    <source>
        <dbReference type="RuleBase" id="RU367021"/>
    </source>
</evidence>
<dbReference type="SUPFAM" id="SSF51161">
    <property type="entry name" value="Trimeric LpxA-like enzymes"/>
    <property type="match status" value="1"/>
</dbReference>
<dbReference type="AlphaFoldDB" id="A0AB37D6S5"/>
<dbReference type="InterPro" id="IPR011004">
    <property type="entry name" value="Trimer_LpxA-like_sf"/>
</dbReference>
<accession>A0AB37D6S5</accession>
<keyword evidence="4 5" id="KW-0012">Acyltransferase</keyword>
<comment type="similarity">
    <text evidence="1 5">Belongs to the transferase hexapeptide repeat family.</text>
</comment>
<sequence>MDTNEIKRRMNSGEIYYENAEIEEESLKYSMILHSFNQLEPEKSQKRREYLEKLFGEIGANTYIEQPLHANWGKNTFLGDNVYANFNLTLVDDTRIEIHDDTMIGPNVTIITGTHPLDSSLRRNNAQYNLPVTIEENVWIGAGAIILPGTHIGKNSIIGAASLVTQNIPENVLAYGSPCKVIKTIN</sequence>
<name>A0AB37D6S5_TETHA</name>
<evidence type="ECO:0000256" key="4">
    <source>
        <dbReference type="ARBA" id="ARBA00023315"/>
    </source>
</evidence>
<dbReference type="Pfam" id="PF12464">
    <property type="entry name" value="Mac"/>
    <property type="match status" value="1"/>
</dbReference>
<dbReference type="InterPro" id="IPR001451">
    <property type="entry name" value="Hexapep"/>
</dbReference>
<keyword evidence="3" id="KW-0677">Repeat</keyword>
<dbReference type="PANTHER" id="PTHR43017:SF1">
    <property type="entry name" value="ACETYLTRANSFERASE YJL218W-RELATED"/>
    <property type="match status" value="1"/>
</dbReference>
<protein>
    <recommendedName>
        <fullName evidence="5">Acetyltransferase</fullName>
        <ecNumber evidence="5">2.3.1.-</ecNumber>
    </recommendedName>
</protein>
<dbReference type="CDD" id="cd03357">
    <property type="entry name" value="LbH_MAT_GAT"/>
    <property type="match status" value="1"/>
</dbReference>
<dbReference type="EC" id="2.3.1.-" evidence="5"/>
<dbReference type="InterPro" id="IPR039369">
    <property type="entry name" value="LacA-like"/>
</dbReference>
<feature type="domain" description="Maltose/galactoside acetyltransferase" evidence="6">
    <location>
        <begin position="7"/>
        <end position="60"/>
    </location>
</feature>
<dbReference type="Pfam" id="PF00132">
    <property type="entry name" value="Hexapep"/>
    <property type="match status" value="1"/>
</dbReference>
<evidence type="ECO:0000256" key="1">
    <source>
        <dbReference type="ARBA" id="ARBA00007274"/>
    </source>
</evidence>
<dbReference type="FunFam" id="2.160.10.10:FF:000025">
    <property type="entry name" value="Hexapeptide-repeat containing-acetyltransferase"/>
    <property type="match status" value="1"/>
</dbReference>